<sequence length="109" mass="11881">MMARPEVGNAVRRCAACGEYAYGGAPDCADCRALVDAIVEEEWAAFVRRWGAGADEERALAELVAGEPDRHDWRVVDAAYDRLTCGDCGERVVDRAVEETPARLGEGHE</sequence>
<accession>A0A6G4XWL8</accession>
<evidence type="ECO:0008006" key="3">
    <source>
        <dbReference type="Google" id="ProtNLM"/>
    </source>
</evidence>
<gene>
    <name evidence="1" type="ORF">G6045_38885</name>
</gene>
<name>A0A6G4XWL8_9ACTN</name>
<reference evidence="1 2" key="1">
    <citation type="submission" date="2020-02" db="EMBL/GenBank/DDBJ databases">
        <title>Whole-genome analyses of novel actinobacteria.</title>
        <authorList>
            <person name="Sahin N."/>
            <person name="Tokatli A."/>
        </authorList>
    </citation>
    <scope>NUCLEOTIDE SEQUENCE [LARGE SCALE GENOMIC DNA]</scope>
    <source>
        <strain evidence="1 2">YC504</strain>
    </source>
</reference>
<organism evidence="1 2">
    <name type="scientific">Streptomyces mesophilus</name>
    <dbReference type="NCBI Taxonomy" id="1775132"/>
    <lineage>
        <taxon>Bacteria</taxon>
        <taxon>Bacillati</taxon>
        <taxon>Actinomycetota</taxon>
        <taxon>Actinomycetes</taxon>
        <taxon>Kitasatosporales</taxon>
        <taxon>Streptomycetaceae</taxon>
        <taxon>Streptomyces</taxon>
    </lineage>
</organism>
<dbReference type="EMBL" id="JAAKZW010000355">
    <property type="protein sequence ID" value="NGO81582.1"/>
    <property type="molecule type" value="Genomic_DNA"/>
</dbReference>
<comment type="caution">
    <text evidence="1">The sequence shown here is derived from an EMBL/GenBank/DDBJ whole genome shotgun (WGS) entry which is preliminary data.</text>
</comment>
<protein>
    <recommendedName>
        <fullName evidence="3">Ferredoxin</fullName>
    </recommendedName>
</protein>
<dbReference type="Proteomes" id="UP000481109">
    <property type="component" value="Unassembled WGS sequence"/>
</dbReference>
<keyword evidence="2" id="KW-1185">Reference proteome</keyword>
<dbReference type="AlphaFoldDB" id="A0A6G4XWL8"/>
<evidence type="ECO:0000313" key="2">
    <source>
        <dbReference type="Proteomes" id="UP000481109"/>
    </source>
</evidence>
<proteinExistence type="predicted"/>
<dbReference type="RefSeq" id="WP_165336970.1">
    <property type="nucleotide sequence ID" value="NZ_JAAKZW010000355.1"/>
</dbReference>
<evidence type="ECO:0000313" key="1">
    <source>
        <dbReference type="EMBL" id="NGO81582.1"/>
    </source>
</evidence>